<sequence length="225" mass="25769">MVPYRYFVLYKPFGILSQFSGEPETTLGWLFPFPKEVYPVGRLDKDSEGLLLLTDDKALNEYLLHPSHGHSRTYYVQVEGIPSQEALQALADGVTIRVDGREHLTLPAEAALLPSLPELPERHPPIRFRKSVPDSWLSLRLVEGKNRQVRRMTAAVGLPTLRLVRWSMEELDIAGYQVGEVREFEQETLFQLLKIDKKRLYAAKRSEKLGGVRNFTRTKPRKGGR</sequence>
<dbReference type="RefSeq" id="WP_009054321.1">
    <property type="nucleotide sequence ID" value="NZ_AJYA01000016.1"/>
</dbReference>
<dbReference type="InterPro" id="IPR020103">
    <property type="entry name" value="PsdUridine_synth_cat_dom_sf"/>
</dbReference>
<dbReference type="Gene3D" id="3.30.70.1560">
    <property type="entry name" value="Alpha-L RNA-binding motif"/>
    <property type="match status" value="1"/>
</dbReference>
<proteinExistence type="inferred from homology"/>
<comment type="caution">
    <text evidence="5">The sequence shown here is derived from an EMBL/GenBank/DDBJ whole genome shotgun (WGS) entry which is preliminary data.</text>
</comment>
<reference evidence="5 6" key="1">
    <citation type="submission" date="2012-05" db="EMBL/GenBank/DDBJ databases">
        <title>Genome sequence of Nitritalea halalkaliphila LW7.</title>
        <authorList>
            <person name="Jangir P.K."/>
            <person name="Singh A."/>
            <person name="Shivaji S."/>
            <person name="Sharma R."/>
        </authorList>
    </citation>
    <scope>NUCLEOTIDE SEQUENCE [LARGE SCALE GENOMIC DNA]</scope>
    <source>
        <strain evidence="5 6">LW7</strain>
    </source>
</reference>
<dbReference type="InterPro" id="IPR018496">
    <property type="entry name" value="PsdUridine_synth_RsuA/RluB_CS"/>
</dbReference>
<dbReference type="InterPro" id="IPR020094">
    <property type="entry name" value="TruA/RsuA/RluB/E/F_N"/>
</dbReference>
<dbReference type="OrthoDB" id="1012272at2"/>
<keyword evidence="2 3" id="KW-0413">Isomerase</keyword>
<dbReference type="AlphaFoldDB" id="I5C5J3"/>
<dbReference type="PANTHER" id="PTHR47683">
    <property type="entry name" value="PSEUDOURIDINE SYNTHASE FAMILY PROTEIN-RELATED"/>
    <property type="match status" value="1"/>
</dbReference>
<keyword evidence="6" id="KW-1185">Reference proteome</keyword>
<dbReference type="GO" id="GO:0001522">
    <property type="term" value="P:pseudouridine synthesis"/>
    <property type="evidence" value="ECO:0007669"/>
    <property type="project" value="InterPro"/>
</dbReference>
<organism evidence="5 6">
    <name type="scientific">Nitritalea halalkaliphila LW7</name>
    <dbReference type="NCBI Taxonomy" id="1189621"/>
    <lineage>
        <taxon>Bacteria</taxon>
        <taxon>Pseudomonadati</taxon>
        <taxon>Bacteroidota</taxon>
        <taxon>Cytophagia</taxon>
        <taxon>Cytophagales</taxon>
        <taxon>Cyclobacteriaceae</taxon>
        <taxon>Nitritalea</taxon>
    </lineage>
</organism>
<name>I5C5J3_9BACT</name>
<dbReference type="InterPro" id="IPR006145">
    <property type="entry name" value="PsdUridine_synth_RsuA/RluA"/>
</dbReference>
<dbReference type="InterPro" id="IPR050343">
    <property type="entry name" value="RsuA_PseudoU_synthase"/>
</dbReference>
<dbReference type="GO" id="GO:0003723">
    <property type="term" value="F:RNA binding"/>
    <property type="evidence" value="ECO:0007669"/>
    <property type="project" value="InterPro"/>
</dbReference>
<dbReference type="GO" id="GO:0140098">
    <property type="term" value="F:catalytic activity, acting on RNA"/>
    <property type="evidence" value="ECO:0007669"/>
    <property type="project" value="UniProtKB-ARBA"/>
</dbReference>
<dbReference type="NCBIfam" id="TIGR00093">
    <property type="entry name" value="pseudouridine synthase"/>
    <property type="match status" value="1"/>
</dbReference>
<evidence type="ECO:0000256" key="2">
    <source>
        <dbReference type="ARBA" id="ARBA00023235"/>
    </source>
</evidence>
<dbReference type="PANTHER" id="PTHR47683:SF2">
    <property type="entry name" value="RNA-BINDING S4 DOMAIN-CONTAINING PROTEIN"/>
    <property type="match status" value="1"/>
</dbReference>
<dbReference type="GO" id="GO:0006364">
    <property type="term" value="P:rRNA processing"/>
    <property type="evidence" value="ECO:0007669"/>
    <property type="project" value="UniProtKB-ARBA"/>
</dbReference>
<dbReference type="PROSITE" id="PS01149">
    <property type="entry name" value="PSI_RSU"/>
    <property type="match status" value="1"/>
</dbReference>
<evidence type="ECO:0000256" key="1">
    <source>
        <dbReference type="ARBA" id="ARBA00008348"/>
    </source>
</evidence>
<dbReference type="Proteomes" id="UP000005551">
    <property type="component" value="Unassembled WGS sequence"/>
</dbReference>
<dbReference type="SUPFAM" id="SSF55120">
    <property type="entry name" value="Pseudouridine synthase"/>
    <property type="match status" value="1"/>
</dbReference>
<dbReference type="Pfam" id="PF00849">
    <property type="entry name" value="PseudoU_synth_2"/>
    <property type="match status" value="1"/>
</dbReference>
<gene>
    <name evidence="5" type="ORF">A3SI_07274</name>
</gene>
<evidence type="ECO:0000256" key="3">
    <source>
        <dbReference type="RuleBase" id="RU003887"/>
    </source>
</evidence>
<dbReference type="STRING" id="1189621.A3SI_07274"/>
<dbReference type="EMBL" id="AJYA01000016">
    <property type="protein sequence ID" value="EIM77095.1"/>
    <property type="molecule type" value="Genomic_DNA"/>
</dbReference>
<evidence type="ECO:0000313" key="5">
    <source>
        <dbReference type="EMBL" id="EIM77095.1"/>
    </source>
</evidence>
<evidence type="ECO:0000313" key="6">
    <source>
        <dbReference type="Proteomes" id="UP000005551"/>
    </source>
</evidence>
<protein>
    <recommendedName>
        <fullName evidence="3">Pseudouridine synthase</fullName>
        <ecNumber evidence="3">5.4.99.-</ecNumber>
    </recommendedName>
</protein>
<dbReference type="EC" id="5.4.99.-" evidence="3"/>
<accession>I5C5J3</accession>
<feature type="domain" description="Pseudouridine synthase RsuA/RluA-like" evidence="4">
    <location>
        <begin position="6"/>
        <end position="155"/>
    </location>
</feature>
<dbReference type="InterPro" id="IPR000748">
    <property type="entry name" value="PsdUridine_synth_RsuA/RluB/E/F"/>
</dbReference>
<dbReference type="GO" id="GO:0009982">
    <property type="term" value="F:pseudouridine synthase activity"/>
    <property type="evidence" value="ECO:0007669"/>
    <property type="project" value="InterPro"/>
</dbReference>
<evidence type="ECO:0000259" key="4">
    <source>
        <dbReference type="Pfam" id="PF00849"/>
    </source>
</evidence>
<dbReference type="PATRIC" id="fig|1189621.3.peg.1517"/>
<dbReference type="Gene3D" id="3.30.70.580">
    <property type="entry name" value="Pseudouridine synthase I, catalytic domain, N-terminal subdomain"/>
    <property type="match status" value="1"/>
</dbReference>
<comment type="similarity">
    <text evidence="1 3">Belongs to the pseudouridine synthase RsuA family.</text>
</comment>
<dbReference type="InterPro" id="IPR042092">
    <property type="entry name" value="PsdUridine_s_RsuA/RluB/E/F_cat"/>
</dbReference>